<keyword evidence="2" id="KW-1003">Cell membrane</keyword>
<keyword evidence="5 8" id="KW-0472">Membrane</keyword>
<gene>
    <name evidence="10" type="ORF">BV133_3459</name>
    <name evidence="11" type="ORF">BVIRIDIS_07420</name>
</gene>
<evidence type="ECO:0000313" key="10">
    <source>
        <dbReference type="EMBL" id="BAS01053.1"/>
    </source>
</evidence>
<evidence type="ECO:0000256" key="7">
    <source>
        <dbReference type="SAM" id="MobiDB-lite"/>
    </source>
</evidence>
<dbReference type="InterPro" id="IPR027417">
    <property type="entry name" value="P-loop_NTPase"/>
</dbReference>
<dbReference type="AlphaFoldDB" id="A0A0H5BFR9"/>
<comment type="subcellular location">
    <subcellularLocation>
        <location evidence="1">Cell membrane</location>
        <topology evidence="1">Multi-pass membrane protein</topology>
    </subcellularLocation>
</comment>
<evidence type="ECO:0000256" key="8">
    <source>
        <dbReference type="SAM" id="Phobius"/>
    </source>
</evidence>
<keyword evidence="11" id="KW-0808">Transferase</keyword>
<keyword evidence="4 8" id="KW-1133">Transmembrane helix</keyword>
<dbReference type="GO" id="GO:0004713">
    <property type="term" value="F:protein tyrosine kinase activity"/>
    <property type="evidence" value="ECO:0007669"/>
    <property type="project" value="TreeGrafter"/>
</dbReference>
<dbReference type="Gene3D" id="3.40.50.300">
    <property type="entry name" value="P-loop containing nucleotide triphosphate hydrolases"/>
    <property type="match status" value="1"/>
</dbReference>
<keyword evidence="6" id="KW-0175">Coiled coil</keyword>
<feature type="region of interest" description="Disordered" evidence="7">
    <location>
        <begin position="490"/>
        <end position="530"/>
    </location>
</feature>
<evidence type="ECO:0000259" key="9">
    <source>
        <dbReference type="Pfam" id="PF02706"/>
    </source>
</evidence>
<evidence type="ECO:0000313" key="11">
    <source>
        <dbReference type="EMBL" id="CUU41747.1"/>
    </source>
</evidence>
<dbReference type="EMBL" id="AP014854">
    <property type="protein sequence ID" value="BAS01053.1"/>
    <property type="molecule type" value="Genomic_DNA"/>
</dbReference>
<dbReference type="InterPro" id="IPR003856">
    <property type="entry name" value="LPS_length_determ_N"/>
</dbReference>
<dbReference type="PANTHER" id="PTHR32309">
    <property type="entry name" value="TYROSINE-PROTEIN KINASE"/>
    <property type="match status" value="1"/>
</dbReference>
<accession>A0A0H5BFR9</accession>
<dbReference type="InterPro" id="IPR050445">
    <property type="entry name" value="Bact_polysacc_biosynth/exp"/>
</dbReference>
<dbReference type="Pfam" id="PF02706">
    <property type="entry name" value="Wzz"/>
    <property type="match status" value="1"/>
</dbReference>
<dbReference type="RefSeq" id="WP_055036930.1">
    <property type="nucleotide sequence ID" value="NZ_AP014854.2"/>
</dbReference>
<evidence type="ECO:0000256" key="6">
    <source>
        <dbReference type="SAM" id="Coils"/>
    </source>
</evidence>
<feature type="transmembrane region" description="Helical" evidence="8">
    <location>
        <begin position="62"/>
        <end position="81"/>
    </location>
</feature>
<feature type="domain" description="Polysaccharide chain length determinant N-terminal" evidence="9">
    <location>
        <begin position="46"/>
        <end position="141"/>
    </location>
</feature>
<reference evidence="12" key="3">
    <citation type="journal article" date="2016" name="Genome Announc.">
        <title>Revised genome sequence of the purple photosynthetic bacterium Blastochloris viridis.</title>
        <authorList>
            <person name="Liu L.N."/>
            <person name="Faulkner M."/>
            <person name="Liu X."/>
            <person name="Huang F."/>
            <person name="Darby A.C."/>
            <person name="Hall N."/>
        </authorList>
    </citation>
    <scope>NUCLEOTIDE SEQUENCE [LARGE SCALE GENOMIC DNA]</scope>
    <source>
        <strain evidence="12">ATCC 19567 / DSM 133 / F</strain>
    </source>
</reference>
<keyword evidence="11" id="KW-0418">Kinase</keyword>
<protein>
    <submittedName>
        <fullName evidence="10">Lipopolysaccharide biosynthesis</fullName>
    </submittedName>
    <submittedName>
        <fullName evidence="11">Tyrosine kinase</fullName>
    </submittedName>
</protein>
<evidence type="ECO:0000313" key="12">
    <source>
        <dbReference type="Proteomes" id="UP000065734"/>
    </source>
</evidence>
<name>A0A0H5BFR9_BLAVI</name>
<dbReference type="KEGG" id="bvr:BVIR_1297"/>
<reference evidence="10" key="1">
    <citation type="journal article" date="2015" name="Genome Announc.">
        <title>Complete Genome Sequence of the Bacteriochlorophyll b-Producing Photosynthetic Bacterium Blastochloris viridis.</title>
        <authorList>
            <person name="Tsukatani Y."/>
            <person name="Hirose Y."/>
            <person name="Harada J."/>
            <person name="Misawa N."/>
            <person name="Mori K."/>
            <person name="Inoue K."/>
            <person name="Tamiaki H."/>
        </authorList>
    </citation>
    <scope>NUCLEOTIDE SEQUENCE [LARGE SCALE GENOMIC DNA]</scope>
    <source>
        <strain evidence="10">DSM 133</strain>
    </source>
</reference>
<feature type="coiled-coil region" evidence="6">
    <location>
        <begin position="234"/>
        <end position="298"/>
    </location>
</feature>
<dbReference type="Proteomes" id="UP000065734">
    <property type="component" value="Chromosome I"/>
</dbReference>
<evidence type="ECO:0000256" key="5">
    <source>
        <dbReference type="ARBA" id="ARBA00023136"/>
    </source>
</evidence>
<organism evidence="11 12">
    <name type="scientific">Blastochloris viridis</name>
    <name type="common">Rhodopseudomonas viridis</name>
    <dbReference type="NCBI Taxonomy" id="1079"/>
    <lineage>
        <taxon>Bacteria</taxon>
        <taxon>Pseudomonadati</taxon>
        <taxon>Pseudomonadota</taxon>
        <taxon>Alphaproteobacteria</taxon>
        <taxon>Hyphomicrobiales</taxon>
        <taxon>Blastochloridaceae</taxon>
        <taxon>Blastochloris</taxon>
    </lineage>
</organism>
<evidence type="ECO:0000256" key="1">
    <source>
        <dbReference type="ARBA" id="ARBA00004651"/>
    </source>
</evidence>
<dbReference type="STRING" id="1079.BVIR_1297"/>
<dbReference type="EMBL" id="LN907867">
    <property type="protein sequence ID" value="CUU41747.1"/>
    <property type="molecule type" value="Genomic_DNA"/>
</dbReference>
<evidence type="ECO:0000256" key="2">
    <source>
        <dbReference type="ARBA" id="ARBA00022475"/>
    </source>
</evidence>
<sequence length="722" mass="77781">MSGVDDTDERDPESARVRAAGVAPSIGRQVAVEAGRLPLAFNEPAEVDLGALGRSLWEKRKWILAPTLVAAAVTFVAVNLMTPVYTSESRILVENRESAAFRLEIERTSVADRTLVDPEAVTSQVQLLLSRDLGRQVVKELKLDERPEFNSGGSLLSLLLRLVGLGDDSRAAEERVLKAYFDRLRVYPIDKSRVIAVEFESRDRDLAAKVANAVAETYLGLQQLAKQDTTRQASNWLQGEIEKLRKKVAEAEGRVEAFRTQANLFVGVNNTQLSNQQLSELNTQLGTSRAQKSDAEAKARSIRGMLASGRPIEVSEILNSELIRRLVEQRVTLTAVLAEQSSTLLGQHPRIKELRAQISALEGQIRREADRMVRAFESDARIAEAREQQLAKDLEQMKRQAAGSNEQDVHLRALEREAKAQRDLLESYLARYRDSAARDTLSALPADARIISRATPSNVPSFPKKLPIIALVTLTVLVLSAGLLVSAELFSGRTPPSSPPNRSGRTAPDAEATRTELGEASAPAPGAPTLSDLVRERGAGMVAVAPANGSVDASPIVVRLARGLAVSGRAVLIELDPRQTGASLVGDPAAPGVVDLVRGTASFGQVIQRDRTSRLHIVPTGAPSPEIEDLLAADRLVVALSALAQTYDHVILAAPPATALAKAAFAPQLPLVVVVGPKKWEPAEAEQIYDQLTEAGIADLIAVVEDDAPDEAAESDDPVMAA</sequence>
<evidence type="ECO:0000256" key="3">
    <source>
        <dbReference type="ARBA" id="ARBA00022692"/>
    </source>
</evidence>
<reference evidence="11" key="2">
    <citation type="submission" date="2015-11" db="EMBL/GenBank/DDBJ databases">
        <authorList>
            <person name="Zhang Y."/>
            <person name="Guo Z."/>
        </authorList>
    </citation>
    <scope>NUCLEOTIDE SEQUENCE</scope>
    <source>
        <strain evidence="11">1</strain>
    </source>
</reference>
<evidence type="ECO:0000256" key="4">
    <source>
        <dbReference type="ARBA" id="ARBA00022989"/>
    </source>
</evidence>
<feature type="coiled-coil region" evidence="6">
    <location>
        <begin position="351"/>
        <end position="431"/>
    </location>
</feature>
<dbReference type="PATRIC" id="fig|1079.6.peg.1348"/>
<dbReference type="PANTHER" id="PTHR32309:SF13">
    <property type="entry name" value="FERRIC ENTEROBACTIN TRANSPORT PROTEIN FEPE"/>
    <property type="match status" value="1"/>
</dbReference>
<dbReference type="SUPFAM" id="SSF52540">
    <property type="entry name" value="P-loop containing nucleoside triphosphate hydrolases"/>
    <property type="match status" value="1"/>
</dbReference>
<keyword evidence="3 8" id="KW-0812">Transmembrane</keyword>
<proteinExistence type="predicted"/>
<keyword evidence="12" id="KW-1185">Reference proteome</keyword>
<dbReference type="GO" id="GO:0005886">
    <property type="term" value="C:plasma membrane"/>
    <property type="evidence" value="ECO:0007669"/>
    <property type="project" value="UniProtKB-SubCell"/>
</dbReference>